<accession>A0A895YF11</accession>
<sequence length="85" mass="9238">MATCEVCGNEYWMAFEVRTSGGNTHTFDSFECAIHKLAPVCEHCGCKIVGHGVEVSGRFFCCAHCARMVEDQGSQLRDTVGAHPA</sequence>
<proteinExistence type="predicted"/>
<protein>
    <submittedName>
        <fullName evidence="1">Prokaryotic metallothionein</fullName>
    </submittedName>
</protein>
<dbReference type="Proteomes" id="UP000662857">
    <property type="component" value="Chromosome"/>
</dbReference>
<gene>
    <name evidence="1" type="ORF">JQS43_07695</name>
</gene>
<dbReference type="RefSeq" id="WP_239678376.1">
    <property type="nucleotide sequence ID" value="NZ_CP070499.1"/>
</dbReference>
<organism evidence="1 2">
    <name type="scientific">Natronosporangium hydrolyticum</name>
    <dbReference type="NCBI Taxonomy" id="2811111"/>
    <lineage>
        <taxon>Bacteria</taxon>
        <taxon>Bacillati</taxon>
        <taxon>Actinomycetota</taxon>
        <taxon>Actinomycetes</taxon>
        <taxon>Micromonosporales</taxon>
        <taxon>Micromonosporaceae</taxon>
        <taxon>Natronosporangium</taxon>
    </lineage>
</organism>
<dbReference type="EMBL" id="CP070499">
    <property type="protein sequence ID" value="QSB16171.1"/>
    <property type="molecule type" value="Genomic_DNA"/>
</dbReference>
<dbReference type="AlphaFoldDB" id="A0A895YF11"/>
<keyword evidence="2" id="KW-1185">Reference proteome</keyword>
<reference evidence="1" key="1">
    <citation type="submission" date="2021-02" db="EMBL/GenBank/DDBJ databases">
        <title>Natrosporangium hydrolyticum gen. nov., sp. nov, a haloalkaliphilic actinobacterium from a soda solonchak soil.</title>
        <authorList>
            <person name="Sorokin D.Y."/>
            <person name="Khijniak T.V."/>
            <person name="Zakharycheva A.P."/>
            <person name="Boueva O.V."/>
            <person name="Ariskina E.V."/>
            <person name="Hahnke R.L."/>
            <person name="Bunk B."/>
            <person name="Sproer C."/>
            <person name="Schumann P."/>
            <person name="Evtushenko L.I."/>
            <person name="Kublanov I.V."/>
        </authorList>
    </citation>
    <scope>NUCLEOTIDE SEQUENCE</scope>
    <source>
        <strain evidence="1">DSM 106523</strain>
    </source>
</reference>
<evidence type="ECO:0000313" key="2">
    <source>
        <dbReference type="Proteomes" id="UP000662857"/>
    </source>
</evidence>
<name>A0A895YF11_9ACTN</name>
<dbReference type="KEGG" id="nhy:JQS43_07695"/>
<evidence type="ECO:0000313" key="1">
    <source>
        <dbReference type="EMBL" id="QSB16171.1"/>
    </source>
</evidence>